<reference evidence="6 7" key="1">
    <citation type="journal article" date="2017" name="Chemistry">
        <title>Isolation, Biosynthesis and Chemical Modifications of Rubterolones A-F: Rare Tropolone Alkaloids from Actinomadura sp. 5-2.</title>
        <authorList>
            <person name="Guo H."/>
            <person name="Benndorf R."/>
            <person name="Leichnitz D."/>
            <person name="Klassen J.L."/>
            <person name="Vollmers J."/>
            <person name="Gorls H."/>
            <person name="Steinacker M."/>
            <person name="Weigel C."/>
            <person name="Dahse H.M."/>
            <person name="Kaster A.K."/>
            <person name="de Beer Z.W."/>
            <person name="Poulsen M."/>
            <person name="Beemelmanns C."/>
        </authorList>
    </citation>
    <scope>NUCLEOTIDE SEQUENCE [LARGE SCALE GENOMIC DNA]</scope>
    <source>
        <strain evidence="6 7">5-2</strain>
    </source>
</reference>
<keyword evidence="1" id="KW-0805">Transcription regulation</keyword>
<evidence type="ECO:0000256" key="4">
    <source>
        <dbReference type="PROSITE-ProRule" id="PRU00335"/>
    </source>
</evidence>
<dbReference type="InterPro" id="IPR036271">
    <property type="entry name" value="Tet_transcr_reg_TetR-rel_C_sf"/>
</dbReference>
<dbReference type="Pfam" id="PF00440">
    <property type="entry name" value="TetR_N"/>
    <property type="match status" value="1"/>
</dbReference>
<sequence length="232" mass="25242">MDITPPSGHSEAASESVRYSKGGRLRFATSGGRLNGSPAPRFRRADARRNYERLLKEARAAFDEHGIDTSLEDVARRAGVGIGTLYRHFPARDSLLEAVLRDRFDALTEHGRELLREPPERPVLLDWSRSLAEMTTTYRGLTGALMGTLQDETSDLHASCTAMRRTGAALLEREQEAGRVRADVDTAEFLALLHGAAWAGEQAFDGASDRRDKLVALVLDGLSPARSGAAAG</sequence>
<dbReference type="InterPro" id="IPR050109">
    <property type="entry name" value="HTH-type_TetR-like_transc_reg"/>
</dbReference>
<dbReference type="PROSITE" id="PS50977">
    <property type="entry name" value="HTH_TETR_2"/>
    <property type="match status" value="1"/>
</dbReference>
<dbReference type="InterPro" id="IPR001647">
    <property type="entry name" value="HTH_TetR"/>
</dbReference>
<dbReference type="InterPro" id="IPR049445">
    <property type="entry name" value="TetR_SbtR-like_C"/>
</dbReference>
<gene>
    <name evidence="6" type="primary">kstR2_1</name>
    <name evidence="6" type="ORF">BTM25_01620</name>
</gene>
<dbReference type="Pfam" id="PF21597">
    <property type="entry name" value="TetR_C_43"/>
    <property type="match status" value="1"/>
</dbReference>
<evidence type="ECO:0000256" key="2">
    <source>
        <dbReference type="ARBA" id="ARBA00023125"/>
    </source>
</evidence>
<keyword evidence="7" id="KW-1185">Reference proteome</keyword>
<dbReference type="EMBL" id="MTBP01000001">
    <property type="protein sequence ID" value="POM25779.1"/>
    <property type="molecule type" value="Genomic_DNA"/>
</dbReference>
<feature type="domain" description="HTH tetR-type" evidence="5">
    <location>
        <begin position="48"/>
        <end position="107"/>
    </location>
</feature>
<feature type="DNA-binding region" description="H-T-H motif" evidence="4">
    <location>
        <begin position="70"/>
        <end position="89"/>
    </location>
</feature>
<evidence type="ECO:0000256" key="1">
    <source>
        <dbReference type="ARBA" id="ARBA00023015"/>
    </source>
</evidence>
<dbReference type="GO" id="GO:0000976">
    <property type="term" value="F:transcription cis-regulatory region binding"/>
    <property type="evidence" value="ECO:0007669"/>
    <property type="project" value="TreeGrafter"/>
</dbReference>
<dbReference type="PANTHER" id="PTHR30055:SF234">
    <property type="entry name" value="HTH-TYPE TRANSCRIPTIONAL REGULATOR BETI"/>
    <property type="match status" value="1"/>
</dbReference>
<dbReference type="InterPro" id="IPR009057">
    <property type="entry name" value="Homeodomain-like_sf"/>
</dbReference>
<dbReference type="SUPFAM" id="SSF46689">
    <property type="entry name" value="Homeodomain-like"/>
    <property type="match status" value="1"/>
</dbReference>
<accession>A0A2P4ULA8</accession>
<organism evidence="6 7">
    <name type="scientific">Actinomadura rubteroloni</name>
    <dbReference type="NCBI Taxonomy" id="1926885"/>
    <lineage>
        <taxon>Bacteria</taxon>
        <taxon>Bacillati</taxon>
        <taxon>Actinomycetota</taxon>
        <taxon>Actinomycetes</taxon>
        <taxon>Streptosporangiales</taxon>
        <taxon>Thermomonosporaceae</taxon>
        <taxon>Actinomadura</taxon>
    </lineage>
</organism>
<name>A0A2P4ULA8_9ACTN</name>
<evidence type="ECO:0000259" key="5">
    <source>
        <dbReference type="PROSITE" id="PS50977"/>
    </source>
</evidence>
<dbReference type="AlphaFoldDB" id="A0A2P4ULA8"/>
<evidence type="ECO:0000313" key="7">
    <source>
        <dbReference type="Proteomes" id="UP000242367"/>
    </source>
</evidence>
<dbReference type="RefSeq" id="WP_103562659.1">
    <property type="nucleotide sequence ID" value="NZ_MTBP01000001.1"/>
</dbReference>
<dbReference type="SUPFAM" id="SSF48498">
    <property type="entry name" value="Tetracyclin repressor-like, C-terminal domain"/>
    <property type="match status" value="1"/>
</dbReference>
<proteinExistence type="predicted"/>
<dbReference type="PANTHER" id="PTHR30055">
    <property type="entry name" value="HTH-TYPE TRANSCRIPTIONAL REGULATOR RUTR"/>
    <property type="match status" value="1"/>
</dbReference>
<dbReference type="PRINTS" id="PR00455">
    <property type="entry name" value="HTHTETR"/>
</dbReference>
<dbReference type="Gene3D" id="1.10.357.10">
    <property type="entry name" value="Tetracycline Repressor, domain 2"/>
    <property type="match status" value="1"/>
</dbReference>
<protein>
    <submittedName>
        <fullName evidence="6">HTH-type transcriptional repressor KstR2</fullName>
    </submittedName>
</protein>
<evidence type="ECO:0000313" key="6">
    <source>
        <dbReference type="EMBL" id="POM25779.1"/>
    </source>
</evidence>
<dbReference type="Proteomes" id="UP000242367">
    <property type="component" value="Unassembled WGS sequence"/>
</dbReference>
<comment type="caution">
    <text evidence="6">The sequence shown here is derived from an EMBL/GenBank/DDBJ whole genome shotgun (WGS) entry which is preliminary data.</text>
</comment>
<evidence type="ECO:0000256" key="3">
    <source>
        <dbReference type="ARBA" id="ARBA00023163"/>
    </source>
</evidence>
<dbReference type="GO" id="GO:0003700">
    <property type="term" value="F:DNA-binding transcription factor activity"/>
    <property type="evidence" value="ECO:0007669"/>
    <property type="project" value="TreeGrafter"/>
</dbReference>
<keyword evidence="2 4" id="KW-0238">DNA-binding</keyword>
<keyword evidence="3" id="KW-0804">Transcription</keyword>